<evidence type="ECO:0000313" key="2">
    <source>
        <dbReference type="Proteomes" id="UP000294746"/>
    </source>
</evidence>
<protein>
    <submittedName>
        <fullName evidence="1">PhiEco32-like amidoligase-type 2 protein</fullName>
    </submittedName>
</protein>
<evidence type="ECO:0000313" key="1">
    <source>
        <dbReference type="EMBL" id="TCP69125.1"/>
    </source>
</evidence>
<organism evidence="1 2">
    <name type="scientific">Baia soyae</name>
    <dbReference type="NCBI Taxonomy" id="1544746"/>
    <lineage>
        <taxon>Bacteria</taxon>
        <taxon>Bacillati</taxon>
        <taxon>Bacillota</taxon>
        <taxon>Bacilli</taxon>
        <taxon>Bacillales</taxon>
        <taxon>Thermoactinomycetaceae</taxon>
        <taxon>Baia</taxon>
    </lineage>
</organism>
<proteinExistence type="predicted"/>
<gene>
    <name evidence="1" type="ORF">EDD57_11347</name>
</gene>
<keyword evidence="1" id="KW-0436">Ligase</keyword>
<comment type="caution">
    <text evidence="1">The sequence shown here is derived from an EMBL/GenBank/DDBJ whole genome shotgun (WGS) entry which is preliminary data.</text>
</comment>
<dbReference type="Proteomes" id="UP000294746">
    <property type="component" value="Unassembled WGS sequence"/>
</dbReference>
<sequence>MGAVTLPLDAKESEQEELQGLREQLVSVDHRFAPSILLETTDDQIHISGAIRTSSTLYTLNNEKQVEKLKSAKQHNDILQLHGIQVVGSSRQFLREYVFSIFQTKVLSVYRSKEMTVWLNQSKKKQKVKKKTYVRVTDPDNDREIKRVQKVAVRALYATGLDYGMVTCGVGTSKKISIVQVDPSPKLNEDLERLFIKAVSDYRKKLRKSSTPSKNIMLGADPEFIMVTPKGSLIVASKYFPIQGKIGCDAAWLGDNRSHKPIVELRPDPTTDPLRLSVRVYQCLLHAAKKVQHVQCKWLAGALPYPKYPIGGHVHFSGIEPSFQLLRALDNYLALPLVVCEDPRGKDRRPKYGFLGDFRMQEHGGFEYRTPPSWLITPTLTKGVLVLSKIIAGNFEQLMYNPLGDPGIQKAYYDGNKGVLREWIPDLWQDIKRLDDYEAYQNVVDEFFSFIQQGKTWDESLDLRKAWRLPPYHTKKR</sequence>
<reference evidence="1 2" key="1">
    <citation type="submission" date="2019-03" db="EMBL/GenBank/DDBJ databases">
        <title>Genomic Encyclopedia of Type Strains, Phase IV (KMG-IV): sequencing the most valuable type-strain genomes for metagenomic binning, comparative biology and taxonomic classification.</title>
        <authorList>
            <person name="Goeker M."/>
        </authorList>
    </citation>
    <scope>NUCLEOTIDE SEQUENCE [LARGE SCALE GENOMIC DNA]</scope>
    <source>
        <strain evidence="1 2">DSM 46831</strain>
    </source>
</reference>
<keyword evidence="2" id="KW-1185">Reference proteome</keyword>
<dbReference type="EMBL" id="SLXV01000013">
    <property type="protein sequence ID" value="TCP69125.1"/>
    <property type="molecule type" value="Genomic_DNA"/>
</dbReference>
<dbReference type="OrthoDB" id="2078085at2"/>
<name>A0A4R2SDE9_9BACL</name>
<accession>A0A4R2SDE9</accession>
<dbReference type="AlphaFoldDB" id="A0A4R2SDE9"/>
<dbReference type="RefSeq" id="WP_131848568.1">
    <property type="nucleotide sequence ID" value="NZ_SLXV01000013.1"/>
</dbReference>
<dbReference type="InterPro" id="IPR025681">
    <property type="entry name" value="COOH-NH2_lig"/>
</dbReference>
<dbReference type="Pfam" id="PF14395">
    <property type="entry name" value="COOH-NH2_lig"/>
    <property type="match status" value="1"/>
</dbReference>
<dbReference type="GO" id="GO:0016874">
    <property type="term" value="F:ligase activity"/>
    <property type="evidence" value="ECO:0007669"/>
    <property type="project" value="UniProtKB-KW"/>
</dbReference>